<dbReference type="KEGG" id="dcm:NIES806_38550"/>
<name>A0A1Z4V8Q9_9CYAN</name>
<dbReference type="OrthoDB" id="428375at2"/>
<dbReference type="RefSeq" id="WP_096669754.1">
    <property type="nucleotide sequence ID" value="NZ_AP018316.1"/>
</dbReference>
<evidence type="ECO:0000313" key="2">
    <source>
        <dbReference type="Proteomes" id="UP000218702"/>
    </source>
</evidence>
<dbReference type="Proteomes" id="UP000218702">
    <property type="component" value="Chromosome"/>
</dbReference>
<gene>
    <name evidence="1" type="ORF">NIES806_38550</name>
</gene>
<sequence length="98" mass="11553">MLSTELQQESMKTRIERIVNILMEKRPLFKEELNEEEMIQHLCNIFQKNLSIEEFNIIEDQDLKKRCSGILSVEMLSGLLDDLTPEQIAIFDEAVKRK</sequence>
<dbReference type="EMBL" id="AP018316">
    <property type="protein sequence ID" value="BAZ87625.1"/>
    <property type="molecule type" value="Genomic_DNA"/>
</dbReference>
<accession>A0A1Z4V8Q9</accession>
<keyword evidence="2" id="KW-1185">Reference proteome</keyword>
<proteinExistence type="predicted"/>
<reference evidence="1 2" key="1">
    <citation type="submission" date="2017-06" db="EMBL/GenBank/DDBJ databases">
        <title>Genome sequencing of cyanobaciteial culture collection at National Institute for Environmental Studies (NIES).</title>
        <authorList>
            <person name="Hirose Y."/>
            <person name="Shimura Y."/>
            <person name="Fujisawa T."/>
            <person name="Nakamura Y."/>
            <person name="Kawachi M."/>
        </authorList>
    </citation>
    <scope>NUCLEOTIDE SEQUENCE [LARGE SCALE GENOMIC DNA]</scope>
    <source>
        <strain evidence="1 2">NIES-806</strain>
    </source>
</reference>
<dbReference type="AlphaFoldDB" id="A0A1Z4V8Q9"/>
<organism evidence="1 2">
    <name type="scientific">Dolichospermum compactum NIES-806</name>
    <dbReference type="NCBI Taxonomy" id="1973481"/>
    <lineage>
        <taxon>Bacteria</taxon>
        <taxon>Bacillati</taxon>
        <taxon>Cyanobacteriota</taxon>
        <taxon>Cyanophyceae</taxon>
        <taxon>Nostocales</taxon>
        <taxon>Aphanizomenonaceae</taxon>
        <taxon>Dolichospermum</taxon>
        <taxon>Dolichospermum compactum</taxon>
    </lineage>
</organism>
<protein>
    <submittedName>
        <fullName evidence="1">Uncharacterized protein</fullName>
    </submittedName>
</protein>
<evidence type="ECO:0000313" key="1">
    <source>
        <dbReference type="EMBL" id="BAZ87625.1"/>
    </source>
</evidence>